<comment type="caution">
    <text evidence="1">The sequence shown here is derived from an EMBL/GenBank/DDBJ whole genome shotgun (WGS) entry which is preliminary data.</text>
</comment>
<sequence length="88" mass="9949">MSNIKYFYLLHNGRIPTIGGFERGSFKKLFRGSREVKAGNVDVSSEVAEEYRGKVLKKLCNVLSREFALISMWRVPAMPLGPIHAYTA</sequence>
<dbReference type="Proteomes" id="UP001229421">
    <property type="component" value="Unassembled WGS sequence"/>
</dbReference>
<reference evidence="1" key="1">
    <citation type="journal article" date="2023" name="bioRxiv">
        <title>Improved chromosome-level genome assembly for marigold (Tagetes erecta).</title>
        <authorList>
            <person name="Jiang F."/>
            <person name="Yuan L."/>
            <person name="Wang S."/>
            <person name="Wang H."/>
            <person name="Xu D."/>
            <person name="Wang A."/>
            <person name="Fan W."/>
        </authorList>
    </citation>
    <scope>NUCLEOTIDE SEQUENCE</scope>
    <source>
        <strain evidence="1">WSJ</strain>
        <tissue evidence="1">Leaf</tissue>
    </source>
</reference>
<protein>
    <submittedName>
        <fullName evidence="1">Uncharacterized protein</fullName>
    </submittedName>
</protein>
<dbReference type="EMBL" id="JAUHHV010000011">
    <property type="protein sequence ID" value="KAK1407883.1"/>
    <property type="molecule type" value="Genomic_DNA"/>
</dbReference>
<name>A0AAD8NH65_TARER</name>
<keyword evidence="2" id="KW-1185">Reference proteome</keyword>
<accession>A0AAD8NH65</accession>
<organism evidence="1 2">
    <name type="scientific">Tagetes erecta</name>
    <name type="common">African marigold</name>
    <dbReference type="NCBI Taxonomy" id="13708"/>
    <lineage>
        <taxon>Eukaryota</taxon>
        <taxon>Viridiplantae</taxon>
        <taxon>Streptophyta</taxon>
        <taxon>Embryophyta</taxon>
        <taxon>Tracheophyta</taxon>
        <taxon>Spermatophyta</taxon>
        <taxon>Magnoliopsida</taxon>
        <taxon>eudicotyledons</taxon>
        <taxon>Gunneridae</taxon>
        <taxon>Pentapetalae</taxon>
        <taxon>asterids</taxon>
        <taxon>campanulids</taxon>
        <taxon>Asterales</taxon>
        <taxon>Asteraceae</taxon>
        <taxon>Asteroideae</taxon>
        <taxon>Heliantheae alliance</taxon>
        <taxon>Tageteae</taxon>
        <taxon>Tagetes</taxon>
    </lineage>
</organism>
<evidence type="ECO:0000313" key="2">
    <source>
        <dbReference type="Proteomes" id="UP001229421"/>
    </source>
</evidence>
<dbReference type="AlphaFoldDB" id="A0AAD8NH65"/>
<gene>
    <name evidence="1" type="ORF">QVD17_39510</name>
</gene>
<proteinExistence type="predicted"/>
<evidence type="ECO:0000313" key="1">
    <source>
        <dbReference type="EMBL" id="KAK1407883.1"/>
    </source>
</evidence>